<gene>
    <name evidence="2" type="ORF">IPOD504_LOCUS17796</name>
</gene>
<name>A0ABN8JBM5_9NEOP</name>
<evidence type="ECO:0000313" key="2">
    <source>
        <dbReference type="EMBL" id="CAH2080325.1"/>
    </source>
</evidence>
<comment type="caution">
    <text evidence="2">The sequence shown here is derived from an EMBL/GenBank/DDBJ whole genome shotgun (WGS) entry which is preliminary data.</text>
</comment>
<keyword evidence="3" id="KW-1185">Reference proteome</keyword>
<organism evidence="2 3">
    <name type="scientific">Iphiclides podalirius</name>
    <name type="common">scarce swallowtail</name>
    <dbReference type="NCBI Taxonomy" id="110791"/>
    <lineage>
        <taxon>Eukaryota</taxon>
        <taxon>Metazoa</taxon>
        <taxon>Ecdysozoa</taxon>
        <taxon>Arthropoda</taxon>
        <taxon>Hexapoda</taxon>
        <taxon>Insecta</taxon>
        <taxon>Pterygota</taxon>
        <taxon>Neoptera</taxon>
        <taxon>Endopterygota</taxon>
        <taxon>Lepidoptera</taxon>
        <taxon>Glossata</taxon>
        <taxon>Ditrysia</taxon>
        <taxon>Papilionoidea</taxon>
        <taxon>Papilionidae</taxon>
        <taxon>Papilioninae</taxon>
        <taxon>Iphiclides</taxon>
    </lineage>
</organism>
<feature type="region of interest" description="Disordered" evidence="1">
    <location>
        <begin position="1"/>
        <end position="26"/>
    </location>
</feature>
<accession>A0ABN8JBM5</accession>
<feature type="non-terminal residue" evidence="2">
    <location>
        <position position="26"/>
    </location>
</feature>
<dbReference type="Proteomes" id="UP000837857">
    <property type="component" value="Unassembled WGS sequence"/>
</dbReference>
<protein>
    <submittedName>
        <fullName evidence="2">Uncharacterized protein</fullName>
    </submittedName>
</protein>
<evidence type="ECO:0000256" key="1">
    <source>
        <dbReference type="SAM" id="MobiDB-lite"/>
    </source>
</evidence>
<feature type="non-terminal residue" evidence="2">
    <location>
        <position position="1"/>
    </location>
</feature>
<proteinExistence type="predicted"/>
<reference evidence="2" key="1">
    <citation type="submission" date="2022-03" db="EMBL/GenBank/DDBJ databases">
        <authorList>
            <person name="Martin H S."/>
        </authorList>
    </citation>
    <scope>NUCLEOTIDE SEQUENCE [LARGE SCALE GENOMIC DNA]</scope>
</reference>
<sequence length="26" mass="2618">EEGCSVAGGVSAAQGVNRDKRKTARA</sequence>
<dbReference type="EMBL" id="CAKOGK010000208">
    <property type="protein sequence ID" value="CAH2080325.1"/>
    <property type="molecule type" value="Genomic_DNA"/>
</dbReference>
<evidence type="ECO:0000313" key="3">
    <source>
        <dbReference type="Proteomes" id="UP000837857"/>
    </source>
</evidence>